<evidence type="ECO:0000259" key="5">
    <source>
        <dbReference type="PROSITE" id="PS51278"/>
    </source>
</evidence>
<dbReference type="Pfam" id="PF13522">
    <property type="entry name" value="GATase_6"/>
    <property type="match status" value="1"/>
</dbReference>
<dbReference type="SUPFAM" id="SSF56235">
    <property type="entry name" value="N-terminal nucleophile aminohydrolases (Ntn hydrolases)"/>
    <property type="match status" value="1"/>
</dbReference>
<feature type="non-terminal residue" evidence="6">
    <location>
        <position position="288"/>
    </location>
</feature>
<dbReference type="Gene3D" id="3.60.20.10">
    <property type="entry name" value="Glutamine Phosphoribosylpyrophosphate, subunit 1, domain 1"/>
    <property type="match status" value="1"/>
</dbReference>
<gene>
    <name evidence="6" type="ORF">LCGC14_2514030</name>
</gene>
<comment type="caution">
    <text evidence="6">The sequence shown here is derived from an EMBL/GenBank/DDBJ whole genome shotgun (WGS) entry which is preliminary data.</text>
</comment>
<dbReference type="EMBL" id="LAZR01040392">
    <property type="protein sequence ID" value="KKL14601.1"/>
    <property type="molecule type" value="Genomic_DNA"/>
</dbReference>
<sequence length="288" mass="33597">MCGIAGMFGVETQKTFNAFRDLWCFNVIRGEDSAGVAAINLQNHVKIAKAVGVPHNAMYTKQYEKIMKKNNLCYIAHTRYRTIGDISQETAHPFSLGNITGVHNGTVRNRYKLINYKEFNSDSANIFHYIDEKGIDETWLNLDGAAALVWWDKKEKTLNMLRNSERPLFFAFIGKEDQEGSCLFFASEKWMLEIATARRGLSLGTVFYPKPNMLFSFSYDKKNFMVNYKTKELEPYKFESFIQKAFDKKYISKGKKKFYWNDNNTYKSKTDDFYRDELAKEYSYLDTN</sequence>
<keyword evidence="3" id="KW-0808">Transferase</keyword>
<dbReference type="CDD" id="cd00352">
    <property type="entry name" value="Gn_AT_II"/>
    <property type="match status" value="1"/>
</dbReference>
<feature type="domain" description="Glutamine amidotransferase type-2" evidence="5">
    <location>
        <begin position="2"/>
        <end position="220"/>
    </location>
</feature>
<reference evidence="6" key="1">
    <citation type="journal article" date="2015" name="Nature">
        <title>Complex archaea that bridge the gap between prokaryotes and eukaryotes.</title>
        <authorList>
            <person name="Spang A."/>
            <person name="Saw J.H."/>
            <person name="Jorgensen S.L."/>
            <person name="Zaremba-Niedzwiedzka K."/>
            <person name="Martijn J."/>
            <person name="Lind A.E."/>
            <person name="van Eijk R."/>
            <person name="Schleper C."/>
            <person name="Guy L."/>
            <person name="Ettema T.J."/>
        </authorList>
    </citation>
    <scope>NUCLEOTIDE SEQUENCE</scope>
</reference>
<name>A0A0F9DA04_9ZZZZ</name>
<proteinExistence type="predicted"/>
<dbReference type="AlphaFoldDB" id="A0A0F9DA04"/>
<dbReference type="PROSITE" id="PS51278">
    <property type="entry name" value="GATASE_TYPE_2"/>
    <property type="match status" value="1"/>
</dbReference>
<evidence type="ECO:0000256" key="1">
    <source>
        <dbReference type="ARBA" id="ARBA00001031"/>
    </source>
</evidence>
<dbReference type="EC" id="2.6.1.16" evidence="2"/>
<dbReference type="PANTHER" id="PTHR10937">
    <property type="entry name" value="GLUCOSAMINE--FRUCTOSE-6-PHOSPHATE AMINOTRANSFERASE, ISOMERIZING"/>
    <property type="match status" value="1"/>
</dbReference>
<evidence type="ECO:0000256" key="4">
    <source>
        <dbReference type="ARBA" id="ARBA00022962"/>
    </source>
</evidence>
<comment type="catalytic activity">
    <reaction evidence="1">
        <text>D-fructose 6-phosphate + L-glutamine = D-glucosamine 6-phosphate + L-glutamate</text>
        <dbReference type="Rhea" id="RHEA:13237"/>
        <dbReference type="ChEBI" id="CHEBI:29985"/>
        <dbReference type="ChEBI" id="CHEBI:58359"/>
        <dbReference type="ChEBI" id="CHEBI:58725"/>
        <dbReference type="ChEBI" id="CHEBI:61527"/>
        <dbReference type="EC" id="2.6.1.16"/>
    </reaction>
</comment>
<dbReference type="GO" id="GO:0004360">
    <property type="term" value="F:glutamine-fructose-6-phosphate transaminase (isomerizing) activity"/>
    <property type="evidence" value="ECO:0007669"/>
    <property type="project" value="UniProtKB-EC"/>
</dbReference>
<evidence type="ECO:0000256" key="3">
    <source>
        <dbReference type="ARBA" id="ARBA00022679"/>
    </source>
</evidence>
<accession>A0A0F9DA04</accession>
<evidence type="ECO:0000256" key="2">
    <source>
        <dbReference type="ARBA" id="ARBA00012916"/>
    </source>
</evidence>
<dbReference type="InterPro" id="IPR017932">
    <property type="entry name" value="GATase_2_dom"/>
</dbReference>
<evidence type="ECO:0000313" key="6">
    <source>
        <dbReference type="EMBL" id="KKL14601.1"/>
    </source>
</evidence>
<keyword evidence="4" id="KW-0315">Glutamine amidotransferase</keyword>
<dbReference type="InterPro" id="IPR029055">
    <property type="entry name" value="Ntn_hydrolases_N"/>
</dbReference>
<protein>
    <recommendedName>
        <fullName evidence="2">glutamine--fructose-6-phosphate transaminase (isomerizing)</fullName>
        <ecNumber evidence="2">2.6.1.16</ecNumber>
    </recommendedName>
</protein>
<organism evidence="6">
    <name type="scientific">marine sediment metagenome</name>
    <dbReference type="NCBI Taxonomy" id="412755"/>
    <lineage>
        <taxon>unclassified sequences</taxon>
        <taxon>metagenomes</taxon>
        <taxon>ecological metagenomes</taxon>
    </lineage>
</organism>